<dbReference type="GO" id="GO:0015031">
    <property type="term" value="P:protein transport"/>
    <property type="evidence" value="ECO:0007669"/>
    <property type="project" value="UniProtKB-KW"/>
</dbReference>
<keyword evidence="2" id="KW-0813">Transport</keyword>
<keyword evidence="3" id="KW-1003">Cell membrane</keyword>
<feature type="transmembrane region" description="Helical" evidence="10">
    <location>
        <begin position="197"/>
        <end position="221"/>
    </location>
</feature>
<comment type="subcellular location">
    <subcellularLocation>
        <location evidence="1">Cell membrane</location>
        <topology evidence="1">Multi-pass membrane protein</topology>
    </subcellularLocation>
    <subcellularLocation>
        <location evidence="9">Membrane</location>
        <topology evidence="9">Multi-pass membrane protein</topology>
    </subcellularLocation>
</comment>
<dbReference type="InterPro" id="IPR028055">
    <property type="entry name" value="YidC/Oxa/ALB_C"/>
</dbReference>
<keyword evidence="6 10" id="KW-1133">Transmembrane helix</keyword>
<dbReference type="EMBL" id="MFLF01000009">
    <property type="protein sequence ID" value="OGG60194.1"/>
    <property type="molecule type" value="Genomic_DNA"/>
</dbReference>
<evidence type="ECO:0000256" key="3">
    <source>
        <dbReference type="ARBA" id="ARBA00022475"/>
    </source>
</evidence>
<evidence type="ECO:0000256" key="1">
    <source>
        <dbReference type="ARBA" id="ARBA00004651"/>
    </source>
</evidence>
<dbReference type="GO" id="GO:0005886">
    <property type="term" value="C:plasma membrane"/>
    <property type="evidence" value="ECO:0007669"/>
    <property type="project" value="UniProtKB-SubCell"/>
</dbReference>
<dbReference type="GO" id="GO:0032977">
    <property type="term" value="F:membrane insertase activity"/>
    <property type="evidence" value="ECO:0007669"/>
    <property type="project" value="InterPro"/>
</dbReference>
<evidence type="ECO:0000256" key="4">
    <source>
        <dbReference type="ARBA" id="ARBA00022692"/>
    </source>
</evidence>
<dbReference type="Pfam" id="PF02096">
    <property type="entry name" value="60KD_IMP"/>
    <property type="match status" value="1"/>
</dbReference>
<protein>
    <recommendedName>
        <fullName evidence="11">Membrane insertase YidC/Oxa/ALB C-terminal domain-containing protein</fullName>
    </recommendedName>
</protein>
<keyword evidence="8" id="KW-0143">Chaperone</keyword>
<evidence type="ECO:0000259" key="11">
    <source>
        <dbReference type="Pfam" id="PF02096"/>
    </source>
</evidence>
<name>A0A1F6DFJ2_9BACT</name>
<comment type="caution">
    <text evidence="12">The sequence shown here is derived from an EMBL/GenBank/DDBJ whole genome shotgun (WGS) entry which is preliminary data.</text>
</comment>
<feature type="domain" description="Membrane insertase YidC/Oxa/ALB C-terminal" evidence="11">
    <location>
        <begin position="31"/>
        <end position="235"/>
    </location>
</feature>
<accession>A0A1F6DFJ2</accession>
<dbReference type="PANTHER" id="PTHR12428">
    <property type="entry name" value="OXA1"/>
    <property type="match status" value="1"/>
</dbReference>
<evidence type="ECO:0000256" key="7">
    <source>
        <dbReference type="ARBA" id="ARBA00023136"/>
    </source>
</evidence>
<dbReference type="NCBIfam" id="TIGR03592">
    <property type="entry name" value="yidC_oxa1_cterm"/>
    <property type="match status" value="1"/>
</dbReference>
<dbReference type="GO" id="GO:0051205">
    <property type="term" value="P:protein insertion into membrane"/>
    <property type="evidence" value="ECO:0007669"/>
    <property type="project" value="TreeGrafter"/>
</dbReference>
<feature type="transmembrane region" description="Helical" evidence="10">
    <location>
        <begin position="99"/>
        <end position="116"/>
    </location>
</feature>
<dbReference type="STRING" id="1798492.A3C89_02285"/>
<evidence type="ECO:0000256" key="5">
    <source>
        <dbReference type="ARBA" id="ARBA00022927"/>
    </source>
</evidence>
<evidence type="ECO:0000313" key="13">
    <source>
        <dbReference type="Proteomes" id="UP000178794"/>
    </source>
</evidence>
<keyword evidence="4 9" id="KW-0812">Transmembrane</keyword>
<evidence type="ECO:0000256" key="8">
    <source>
        <dbReference type="ARBA" id="ARBA00023186"/>
    </source>
</evidence>
<sequence length="239" mass="27315">MFSFIWHTFFFDPIYNTLIFFVDTITTHDVGLAVIATVVLVKIVLLPIALKASRTNQLMKRVQPELKAIQEKYKDKREELALHLMEVYKREKLNPFSPLLILIIQLPVLFALYFAVRSLPDITSSLLYTFVPTPDVVNMFFLGSIPMDARHMGLALLAGITMHFQARVSLPPKEEKKKDAKPDFAQDMQDSMRTMMLYVLPVTIVVFGYSFAAVISLYFTISNLTSIAQELYVRKKIAA</sequence>
<dbReference type="InterPro" id="IPR047196">
    <property type="entry name" value="YidC_ALB_C"/>
</dbReference>
<dbReference type="Proteomes" id="UP000178794">
    <property type="component" value="Unassembled WGS sequence"/>
</dbReference>
<keyword evidence="5" id="KW-0653">Protein transport</keyword>
<evidence type="ECO:0000313" key="12">
    <source>
        <dbReference type="EMBL" id="OGG60194.1"/>
    </source>
</evidence>
<keyword evidence="7 10" id="KW-0472">Membrane</keyword>
<organism evidence="12 13">
    <name type="scientific">Candidatus Kaiserbacteria bacterium RIFCSPHIGHO2_02_FULL_50_50</name>
    <dbReference type="NCBI Taxonomy" id="1798492"/>
    <lineage>
        <taxon>Bacteria</taxon>
        <taxon>Candidatus Kaiseribacteriota</taxon>
    </lineage>
</organism>
<dbReference type="AlphaFoldDB" id="A0A1F6DFJ2"/>
<dbReference type="InterPro" id="IPR001708">
    <property type="entry name" value="YidC/ALB3/OXA1/COX18"/>
</dbReference>
<reference evidence="12 13" key="1">
    <citation type="journal article" date="2016" name="Nat. Commun.">
        <title>Thousands of microbial genomes shed light on interconnected biogeochemical processes in an aquifer system.</title>
        <authorList>
            <person name="Anantharaman K."/>
            <person name="Brown C.T."/>
            <person name="Hug L.A."/>
            <person name="Sharon I."/>
            <person name="Castelle C.J."/>
            <person name="Probst A.J."/>
            <person name="Thomas B.C."/>
            <person name="Singh A."/>
            <person name="Wilkins M.J."/>
            <person name="Karaoz U."/>
            <person name="Brodie E.L."/>
            <person name="Williams K.H."/>
            <person name="Hubbard S.S."/>
            <person name="Banfield J.F."/>
        </authorList>
    </citation>
    <scope>NUCLEOTIDE SEQUENCE [LARGE SCALE GENOMIC DNA]</scope>
</reference>
<comment type="similarity">
    <text evidence="9">Belongs to the OXA1/ALB3/YidC family.</text>
</comment>
<gene>
    <name evidence="12" type="ORF">A3C89_02285</name>
</gene>
<evidence type="ECO:0000256" key="9">
    <source>
        <dbReference type="RuleBase" id="RU003945"/>
    </source>
</evidence>
<feature type="transmembrane region" description="Helical" evidence="10">
    <location>
        <begin position="30"/>
        <end position="50"/>
    </location>
</feature>
<dbReference type="CDD" id="cd20070">
    <property type="entry name" value="5TM_YidC_Alb3"/>
    <property type="match status" value="1"/>
</dbReference>
<evidence type="ECO:0000256" key="2">
    <source>
        <dbReference type="ARBA" id="ARBA00022448"/>
    </source>
</evidence>
<evidence type="ECO:0000256" key="10">
    <source>
        <dbReference type="SAM" id="Phobius"/>
    </source>
</evidence>
<dbReference type="PANTHER" id="PTHR12428:SF65">
    <property type="entry name" value="CYTOCHROME C OXIDASE ASSEMBLY PROTEIN COX18, MITOCHONDRIAL"/>
    <property type="match status" value="1"/>
</dbReference>
<proteinExistence type="inferred from homology"/>
<evidence type="ECO:0000256" key="6">
    <source>
        <dbReference type="ARBA" id="ARBA00022989"/>
    </source>
</evidence>